<dbReference type="AlphaFoldDB" id="A0A2G8JLA9"/>
<evidence type="ECO:0000313" key="2">
    <source>
        <dbReference type="Proteomes" id="UP000230750"/>
    </source>
</evidence>
<reference evidence="1 2" key="1">
    <citation type="journal article" date="2017" name="PLoS Biol.">
        <title>The sea cucumber genome provides insights into morphological evolution and visceral regeneration.</title>
        <authorList>
            <person name="Zhang X."/>
            <person name="Sun L."/>
            <person name="Yuan J."/>
            <person name="Sun Y."/>
            <person name="Gao Y."/>
            <person name="Zhang L."/>
            <person name="Li S."/>
            <person name="Dai H."/>
            <person name="Hamel J.F."/>
            <person name="Liu C."/>
            <person name="Yu Y."/>
            <person name="Liu S."/>
            <person name="Lin W."/>
            <person name="Guo K."/>
            <person name="Jin S."/>
            <person name="Xu P."/>
            <person name="Storey K.B."/>
            <person name="Huan P."/>
            <person name="Zhang T."/>
            <person name="Zhou Y."/>
            <person name="Zhang J."/>
            <person name="Lin C."/>
            <person name="Li X."/>
            <person name="Xing L."/>
            <person name="Huo D."/>
            <person name="Sun M."/>
            <person name="Wang L."/>
            <person name="Mercier A."/>
            <person name="Li F."/>
            <person name="Yang H."/>
            <person name="Xiang J."/>
        </authorList>
    </citation>
    <scope>NUCLEOTIDE SEQUENCE [LARGE SCALE GENOMIC DNA]</scope>
    <source>
        <strain evidence="1">Shaxun</strain>
        <tissue evidence="1">Muscle</tissue>
    </source>
</reference>
<name>A0A2G8JLA9_STIJA</name>
<dbReference type="Proteomes" id="UP000230750">
    <property type="component" value="Unassembled WGS sequence"/>
</dbReference>
<gene>
    <name evidence="1" type="ORF">BSL78_26649</name>
</gene>
<evidence type="ECO:0000313" key="1">
    <source>
        <dbReference type="EMBL" id="PIK36523.1"/>
    </source>
</evidence>
<dbReference type="EMBL" id="MRZV01001663">
    <property type="protein sequence ID" value="PIK36523.1"/>
    <property type="molecule type" value="Genomic_DNA"/>
</dbReference>
<proteinExistence type="predicted"/>
<comment type="caution">
    <text evidence="1">The sequence shown here is derived from an EMBL/GenBank/DDBJ whole genome shotgun (WGS) entry which is preliminary data.</text>
</comment>
<protein>
    <submittedName>
        <fullName evidence="1">Uncharacterized protein</fullName>
    </submittedName>
</protein>
<keyword evidence="2" id="KW-1185">Reference proteome</keyword>
<accession>A0A2G8JLA9</accession>
<sequence>MYVWEFAEAVSADLPISLSSLTPWEVRAGQTVSALSLASESGVPRVLTAWTGLQTFALTFTTVSESSEITNSDLQLAFRDVFLCLDAQDCSLSLFTIFSDNVIEQAIFFSTPHPLSGSTGLTCPCDNLDQFGRCCSGLCVPQSYDPNQSTGCLCSNECTLGADGCAASGALPTASADIGECPRK</sequence>
<organism evidence="1 2">
    <name type="scientific">Stichopus japonicus</name>
    <name type="common">Sea cucumber</name>
    <dbReference type="NCBI Taxonomy" id="307972"/>
    <lineage>
        <taxon>Eukaryota</taxon>
        <taxon>Metazoa</taxon>
        <taxon>Echinodermata</taxon>
        <taxon>Eleutherozoa</taxon>
        <taxon>Echinozoa</taxon>
        <taxon>Holothuroidea</taxon>
        <taxon>Aspidochirotacea</taxon>
        <taxon>Aspidochirotida</taxon>
        <taxon>Stichopodidae</taxon>
        <taxon>Apostichopus</taxon>
    </lineage>
</organism>